<comment type="caution">
    <text evidence="1">The sequence shown here is derived from an EMBL/GenBank/DDBJ whole genome shotgun (WGS) entry which is preliminary data.</text>
</comment>
<sequence length="76" mass="8700">MFKRLWAKLRNLQIISNRKYHFVMREVYVAGITEGARLTKIMMEAEAHDNKGCLLGPKDAEAAVAEAERIIRGGRR</sequence>
<dbReference type="AlphaFoldDB" id="A0A0F9V9U0"/>
<name>A0A0F9V9U0_9ZZZZ</name>
<accession>A0A0F9V9U0</accession>
<proteinExistence type="predicted"/>
<dbReference type="EMBL" id="LAZR01000618">
    <property type="protein sequence ID" value="KKN62613.1"/>
    <property type="molecule type" value="Genomic_DNA"/>
</dbReference>
<protein>
    <submittedName>
        <fullName evidence="1">Uncharacterized protein</fullName>
    </submittedName>
</protein>
<reference evidence="1" key="1">
    <citation type="journal article" date="2015" name="Nature">
        <title>Complex archaea that bridge the gap between prokaryotes and eukaryotes.</title>
        <authorList>
            <person name="Spang A."/>
            <person name="Saw J.H."/>
            <person name="Jorgensen S.L."/>
            <person name="Zaremba-Niedzwiedzka K."/>
            <person name="Martijn J."/>
            <person name="Lind A.E."/>
            <person name="van Eijk R."/>
            <person name="Schleper C."/>
            <person name="Guy L."/>
            <person name="Ettema T.J."/>
        </authorList>
    </citation>
    <scope>NUCLEOTIDE SEQUENCE</scope>
</reference>
<evidence type="ECO:0000313" key="1">
    <source>
        <dbReference type="EMBL" id="KKN62613.1"/>
    </source>
</evidence>
<gene>
    <name evidence="1" type="ORF">LCGC14_0510240</name>
</gene>
<organism evidence="1">
    <name type="scientific">marine sediment metagenome</name>
    <dbReference type="NCBI Taxonomy" id="412755"/>
    <lineage>
        <taxon>unclassified sequences</taxon>
        <taxon>metagenomes</taxon>
        <taxon>ecological metagenomes</taxon>
    </lineage>
</organism>